<dbReference type="NCBIfam" id="NF000955">
    <property type="entry name" value="PRK00099.1-1"/>
    <property type="match status" value="1"/>
</dbReference>
<gene>
    <name evidence="7 9" type="primary">rplJ</name>
    <name evidence="9" type="ORF">K5L39_12920</name>
</gene>
<evidence type="ECO:0000256" key="5">
    <source>
        <dbReference type="ARBA" id="ARBA00026025"/>
    </source>
</evidence>
<reference evidence="9 10" key="1">
    <citation type="submission" date="2023-12" db="EMBL/GenBank/DDBJ databases">
        <title>Description of new species of Mycobacterium terrae complex isolated from sewage at the Sao Paulo Zoological Park Foundation in Brazil.</title>
        <authorList>
            <person name="Romagnoli C.L."/>
            <person name="Conceicao E.C."/>
            <person name="Machado E."/>
            <person name="Barreto L.B.P.F."/>
            <person name="Sharma A."/>
            <person name="Silva N.M."/>
            <person name="Marques L.E."/>
            <person name="Juliana M.A."/>
            <person name="Lourenco M.C.S."/>
            <person name="Digiampietri L.A."/>
            <person name="Suffys P.N."/>
            <person name="Viana-Niero C."/>
        </authorList>
    </citation>
    <scope>NUCLEOTIDE SEQUENCE [LARGE SCALE GENOMIC DNA]</scope>
    <source>
        <strain evidence="9 10">MYC017</strain>
    </source>
</reference>
<dbReference type="PROSITE" id="PS01109">
    <property type="entry name" value="RIBOSOMAL_L10"/>
    <property type="match status" value="1"/>
</dbReference>
<keyword evidence="7" id="KW-0694">RNA-binding</keyword>
<comment type="function">
    <text evidence="1 7">Forms part of the ribosomal stalk, playing a central role in the interaction of the ribosome with GTP-bound translation factors.</text>
</comment>
<sequence>MAKADKAGAVAEIVEQFKDSTATVITEYRGLTVANLAELRRSLAGSATYAVAKNTLVKRAAAEAGVEGLDELFAGPTAIAFVRGEPVDAAKAIKKFAKDHKALVIKGGYMDGHALTVAEVERIADLESREVLLAKLAGAMKGNMAKAAGLFAAPASQMARLAAALQEKKPASEEASAVAAAPAEAPAEAPADEAPEAPEAEATTETEAPAESAEAAAETE</sequence>
<dbReference type="SUPFAM" id="SSF160369">
    <property type="entry name" value="Ribosomal protein L10-like"/>
    <property type="match status" value="1"/>
</dbReference>
<dbReference type="PANTHER" id="PTHR11560">
    <property type="entry name" value="39S RIBOSOMAL PROTEIN L10, MITOCHONDRIAL"/>
    <property type="match status" value="1"/>
</dbReference>
<feature type="compositionally biased region" description="Acidic residues" evidence="8">
    <location>
        <begin position="190"/>
        <end position="204"/>
    </location>
</feature>
<evidence type="ECO:0000256" key="8">
    <source>
        <dbReference type="SAM" id="MobiDB-lite"/>
    </source>
</evidence>
<dbReference type="Gene3D" id="6.10.250.290">
    <property type="match status" value="1"/>
</dbReference>
<feature type="compositionally biased region" description="Low complexity" evidence="8">
    <location>
        <begin position="173"/>
        <end position="189"/>
    </location>
</feature>
<organism evidence="9 10">
    <name type="scientific">[Mycobacterium] vasticus</name>
    <dbReference type="NCBI Taxonomy" id="2875777"/>
    <lineage>
        <taxon>Bacteria</taxon>
        <taxon>Bacillati</taxon>
        <taxon>Actinomycetota</taxon>
        <taxon>Actinomycetes</taxon>
        <taxon>Mycobacteriales</taxon>
        <taxon>Mycobacteriaceae</taxon>
        <taxon>Mycolicibacter</taxon>
    </lineage>
</organism>
<feature type="compositionally biased region" description="Low complexity" evidence="8">
    <location>
        <begin position="205"/>
        <end position="220"/>
    </location>
</feature>
<evidence type="ECO:0000256" key="7">
    <source>
        <dbReference type="HAMAP-Rule" id="MF_00362"/>
    </source>
</evidence>
<keyword evidence="7" id="KW-0699">rRNA-binding</keyword>
<dbReference type="InterPro" id="IPR022973">
    <property type="entry name" value="Ribosomal_uL10_bac"/>
</dbReference>
<accession>A0ABU5YY84</accession>
<comment type="caution">
    <text evidence="9">The sequence shown here is derived from an EMBL/GenBank/DDBJ whole genome shotgun (WGS) entry which is preliminary data.</text>
</comment>
<dbReference type="GO" id="GO:0005840">
    <property type="term" value="C:ribosome"/>
    <property type="evidence" value="ECO:0007669"/>
    <property type="project" value="UniProtKB-KW"/>
</dbReference>
<evidence type="ECO:0000256" key="3">
    <source>
        <dbReference type="ARBA" id="ARBA00022980"/>
    </source>
</evidence>
<evidence type="ECO:0000256" key="6">
    <source>
        <dbReference type="ARBA" id="ARBA00035202"/>
    </source>
</evidence>
<evidence type="ECO:0000256" key="4">
    <source>
        <dbReference type="ARBA" id="ARBA00023274"/>
    </source>
</evidence>
<evidence type="ECO:0000256" key="1">
    <source>
        <dbReference type="ARBA" id="ARBA00002633"/>
    </source>
</evidence>
<protein>
    <recommendedName>
        <fullName evidence="6 7">Large ribosomal subunit protein uL10</fullName>
    </recommendedName>
</protein>
<name>A0ABU5YY84_9MYCO</name>
<dbReference type="Gene3D" id="3.30.70.1730">
    <property type="match status" value="1"/>
</dbReference>
<keyword evidence="4 7" id="KW-0687">Ribonucleoprotein</keyword>
<dbReference type="InterPro" id="IPR047865">
    <property type="entry name" value="Ribosomal_uL10_bac_type"/>
</dbReference>
<feature type="region of interest" description="Disordered" evidence="8">
    <location>
        <begin position="171"/>
        <end position="220"/>
    </location>
</feature>
<proteinExistence type="inferred from homology"/>
<evidence type="ECO:0000256" key="2">
    <source>
        <dbReference type="ARBA" id="ARBA00008889"/>
    </source>
</evidence>
<dbReference type="EMBL" id="JAYJJQ010000011">
    <property type="protein sequence ID" value="MEB3070089.1"/>
    <property type="molecule type" value="Genomic_DNA"/>
</dbReference>
<evidence type="ECO:0000313" key="9">
    <source>
        <dbReference type="EMBL" id="MEB3070089.1"/>
    </source>
</evidence>
<dbReference type="InterPro" id="IPR001790">
    <property type="entry name" value="Ribosomal_uL10"/>
</dbReference>
<keyword evidence="10" id="KW-1185">Reference proteome</keyword>
<dbReference type="InterPro" id="IPR043141">
    <property type="entry name" value="Ribosomal_uL10-like_sf"/>
</dbReference>
<comment type="similarity">
    <text evidence="2 7">Belongs to the universal ribosomal protein uL10 family.</text>
</comment>
<evidence type="ECO:0000313" key="10">
    <source>
        <dbReference type="Proteomes" id="UP001299283"/>
    </source>
</evidence>
<comment type="subunit">
    <text evidence="5 7">Part of the ribosomal stalk of the 50S ribosomal subunit. The N-terminus interacts with L11 and the large rRNA to form the base of the stalk. The C-terminus forms an elongated spine to which L12 dimers bind in a sequential fashion forming a multimeric L10(L12)X complex.</text>
</comment>
<dbReference type="HAMAP" id="MF_00362">
    <property type="entry name" value="Ribosomal_uL10"/>
    <property type="match status" value="1"/>
</dbReference>
<dbReference type="CDD" id="cd05797">
    <property type="entry name" value="Ribosomal_L10"/>
    <property type="match status" value="1"/>
</dbReference>
<dbReference type="Pfam" id="PF00466">
    <property type="entry name" value="Ribosomal_L10"/>
    <property type="match status" value="1"/>
</dbReference>
<dbReference type="InterPro" id="IPR002363">
    <property type="entry name" value="Ribosomal_uL10_CS_bac"/>
</dbReference>
<keyword evidence="3 7" id="KW-0689">Ribosomal protein</keyword>
<dbReference type="Proteomes" id="UP001299283">
    <property type="component" value="Unassembled WGS sequence"/>
</dbReference>